<dbReference type="InterPro" id="IPR022164">
    <property type="entry name" value="Kinesin-like"/>
</dbReference>
<evidence type="ECO:0000313" key="6">
    <source>
        <dbReference type="RefSeq" id="XP_052133518.1"/>
    </source>
</evidence>
<dbReference type="FunFam" id="1.10.472.80:FF:000027">
    <property type="entry name" value="GTPase activating protein (Evi5)"/>
    <property type="match status" value="1"/>
</dbReference>
<proteinExistence type="predicted"/>
<dbReference type="Gene3D" id="1.10.10.750">
    <property type="entry name" value="Ypt/Rab-GAP domain of gyp1p, domain 1"/>
    <property type="match status" value="1"/>
</dbReference>
<dbReference type="PROSITE" id="PS50086">
    <property type="entry name" value="TBC_RABGAP"/>
    <property type="match status" value="1"/>
</dbReference>
<dbReference type="RefSeq" id="XP_052133518.1">
    <property type="nucleotide sequence ID" value="XM_052277558.1"/>
</dbReference>
<reference evidence="6" key="1">
    <citation type="submission" date="2025-08" db="UniProtKB">
        <authorList>
            <consortium name="RefSeq"/>
        </authorList>
    </citation>
    <scope>IDENTIFICATION</scope>
    <source>
        <tissue evidence="6">Whole organism</tissue>
    </source>
</reference>
<keyword evidence="2" id="KW-0175">Coiled coil</keyword>
<dbReference type="InterPro" id="IPR011993">
    <property type="entry name" value="PH-like_dom_sf"/>
</dbReference>
<dbReference type="PANTHER" id="PTHR47219">
    <property type="entry name" value="RAB GTPASE-ACTIVATING PROTEIN 1-LIKE"/>
    <property type="match status" value="1"/>
</dbReference>
<dbReference type="Gene3D" id="1.10.472.80">
    <property type="entry name" value="Ypt/Rab-GAP domain of gyp1p, domain 3"/>
    <property type="match status" value="1"/>
</dbReference>
<evidence type="ECO:0000313" key="5">
    <source>
        <dbReference type="Proteomes" id="UP000504606"/>
    </source>
</evidence>
<dbReference type="GO" id="GO:0005096">
    <property type="term" value="F:GTPase activator activity"/>
    <property type="evidence" value="ECO:0007669"/>
    <property type="project" value="UniProtKB-KW"/>
</dbReference>
<feature type="coiled-coil region" evidence="2">
    <location>
        <begin position="986"/>
        <end position="1013"/>
    </location>
</feature>
<dbReference type="Pfam" id="PF12473">
    <property type="entry name" value="DUF3694"/>
    <property type="match status" value="1"/>
</dbReference>
<dbReference type="InterPro" id="IPR035969">
    <property type="entry name" value="Rab-GAP_TBC_sf"/>
</dbReference>
<evidence type="ECO:0000259" key="4">
    <source>
        <dbReference type="PROSITE" id="PS50086"/>
    </source>
</evidence>
<dbReference type="Gene3D" id="2.30.29.30">
    <property type="entry name" value="Pleckstrin-homology domain (PH domain)/Phosphotyrosine-binding domain (PTB)"/>
    <property type="match status" value="1"/>
</dbReference>
<name>A0A9C6XCF5_FRAOC</name>
<evidence type="ECO:0000256" key="1">
    <source>
        <dbReference type="ARBA" id="ARBA00022468"/>
    </source>
</evidence>
<dbReference type="Pfam" id="PF00566">
    <property type="entry name" value="RabGAP-TBC"/>
    <property type="match status" value="1"/>
</dbReference>
<dbReference type="InterPro" id="IPR006020">
    <property type="entry name" value="PTB/PI_dom"/>
</dbReference>
<organism evidence="5 6">
    <name type="scientific">Frankliniella occidentalis</name>
    <name type="common">Western flower thrips</name>
    <name type="synonym">Euthrips occidentalis</name>
    <dbReference type="NCBI Taxonomy" id="133901"/>
    <lineage>
        <taxon>Eukaryota</taxon>
        <taxon>Metazoa</taxon>
        <taxon>Ecdysozoa</taxon>
        <taxon>Arthropoda</taxon>
        <taxon>Hexapoda</taxon>
        <taxon>Insecta</taxon>
        <taxon>Pterygota</taxon>
        <taxon>Neoptera</taxon>
        <taxon>Paraneoptera</taxon>
        <taxon>Thysanoptera</taxon>
        <taxon>Terebrantia</taxon>
        <taxon>Thripoidea</taxon>
        <taxon>Thripidae</taxon>
        <taxon>Frankliniella</taxon>
    </lineage>
</organism>
<dbReference type="SUPFAM" id="SSF50729">
    <property type="entry name" value="PH domain-like"/>
    <property type="match status" value="1"/>
</dbReference>
<feature type="compositionally biased region" description="Polar residues" evidence="3">
    <location>
        <begin position="1076"/>
        <end position="1085"/>
    </location>
</feature>
<feature type="region of interest" description="Disordered" evidence="3">
    <location>
        <begin position="92"/>
        <end position="129"/>
    </location>
</feature>
<dbReference type="FunFam" id="1.10.8.270:FF:000001">
    <property type="entry name" value="TBC1 domain family member 1"/>
    <property type="match status" value="1"/>
</dbReference>
<dbReference type="InterPro" id="IPR000195">
    <property type="entry name" value="Rab-GAP-TBC_dom"/>
</dbReference>
<dbReference type="GO" id="GO:0031267">
    <property type="term" value="F:small GTPase binding"/>
    <property type="evidence" value="ECO:0007669"/>
    <property type="project" value="TreeGrafter"/>
</dbReference>
<protein>
    <submittedName>
        <fullName evidence="6">Rab GTPase-activating protein 1-like isoform X1</fullName>
    </submittedName>
</protein>
<accession>A0A9C6XCF5</accession>
<keyword evidence="1" id="KW-0343">GTPase activation</keyword>
<feature type="region of interest" description="Disordered" evidence="3">
    <location>
        <begin position="1050"/>
        <end position="1127"/>
    </location>
</feature>
<dbReference type="OrthoDB" id="295078at2759"/>
<dbReference type="CTD" id="38945"/>
<sequence>MIYIPCTIYYYIIVMEDSLSVKSNDSATTSDEYEFVNGTASGKGSDSHLISCAVAGGGLPQTKHQQPLLDISNGNLDDLKKCLGEVLSEENRPEFQEGKNCSRKKMDDNSESVAESSQETETSLSTHSVKHVPVTATVKKVGQSQFYSSSPVITTPSNSPSDDEEEAVPDVMQNGTIFSGIVSLGKANINAPRSEQEILRNMRILNREQGTAVIKVSLSVPNTSDGYVQLHDATGRFIAKYEVTLITYFTHGSAGTPEEACFAFTCPLGPRETSESTIFQCHVFRCDIPEAVGQVSKGFARAFNPHVPRSMTSSVTGDLGSNTSERNSNVYVFEVSLEIKEEDNRGGYSTVPKDRTCFKLRTNLSKQLHLSVQQVSDNEFDLRIEKCFGVLVSPGRRVKHSDMQLLEMQVSMGSGSGDRQCCYISGQLDPADPAFELLNQETPRDQNCTYMTVAVDLVINGIQEPVRFLIETPIKVFPLTERFWQFTRRPLLQQFMLTLKEVPRVDSNDVDFELVSIRTTGELERNRRNLTLNLSGLIRSSDVDLESMTPKDDLSDGDEALLSGTGDVSKDCTEGELDSWNLVLQQWQSTQKRPKQLATLVKQSIPEALRGEVWQRLAGCENDNAMMDQYRTLITQDCVCENVIMRDINRTFPAHDFFKEAGGLGQDSLYRISKAYAVYDKEVGYCQGLSFLAASLLLHMPEEQAFCVLVKLMYDYGLRDMYKDGFENLYLRLYQLNKLMEEHLPQLWRHFSDMSVESHMFASQWFLTLFTARFPLNFVFHILDVFLLQGTETLFQVAIALLKLCKKDLLQLDFENIMRYFRVQMPKRCRTKEVSQQIMRLACGIKVKKLKKYEQDFIALKEEQDNADQCATEVEQLKQVLIRTEEEKKQLLQESIKVKEMLKREIAKAENESSRSATIISEYKQICQRMDMEQATAKAALCKLRNQVAECEHCSALTAAVSADIGISNSAEDLIEASNGSGDENLGRAQERIRELELELAKTKLAHVEAECTNQDLTHQLHAALIELQTTRNSWPPWLSKTLSSIKEAASGLPSGGSAMTLPRRESAPSSRSRPNSKLRTSSSVEWFIHEPITPSLASPPASISGSVSTNAVNVEPPVKNPSSPSE</sequence>
<dbReference type="AlphaFoldDB" id="A0A9C6XCF5"/>
<dbReference type="InterPro" id="IPR050302">
    <property type="entry name" value="Rab_GAP_TBC_domain"/>
</dbReference>
<evidence type="ECO:0000256" key="3">
    <source>
        <dbReference type="SAM" id="MobiDB-lite"/>
    </source>
</evidence>
<dbReference type="PANTHER" id="PTHR47219:SF9">
    <property type="entry name" value="GTPASE ACTIVATING PROTEIN AND CENTROSOME-ASSOCIATED, ISOFORM B"/>
    <property type="match status" value="1"/>
</dbReference>
<feature type="compositionally biased region" description="Polar residues" evidence="3">
    <location>
        <begin position="147"/>
        <end position="160"/>
    </location>
</feature>
<dbReference type="SUPFAM" id="SSF47923">
    <property type="entry name" value="Ypt/Rab-GAP domain of gyp1p"/>
    <property type="match status" value="2"/>
</dbReference>
<feature type="coiled-coil region" evidence="2">
    <location>
        <begin position="860"/>
        <end position="912"/>
    </location>
</feature>
<evidence type="ECO:0000256" key="2">
    <source>
        <dbReference type="SAM" id="Coils"/>
    </source>
</evidence>
<dbReference type="SMART" id="SM00164">
    <property type="entry name" value="TBC"/>
    <property type="match status" value="1"/>
</dbReference>
<gene>
    <name evidence="6" type="primary">LOC113216872</name>
</gene>
<feature type="compositionally biased region" description="Polar residues" evidence="3">
    <location>
        <begin position="1102"/>
        <end position="1113"/>
    </location>
</feature>
<dbReference type="GeneID" id="113216872"/>
<dbReference type="Proteomes" id="UP000504606">
    <property type="component" value="Unplaced"/>
</dbReference>
<feature type="compositionally biased region" description="Low complexity" evidence="3">
    <location>
        <begin position="115"/>
        <end position="127"/>
    </location>
</feature>
<keyword evidence="5" id="KW-1185">Reference proteome</keyword>
<dbReference type="Gene3D" id="1.10.8.270">
    <property type="entry name" value="putative rabgap domain of human tbc1 domain family member 14 like domains"/>
    <property type="match status" value="1"/>
</dbReference>
<feature type="region of interest" description="Disordered" evidence="3">
    <location>
        <begin position="147"/>
        <end position="166"/>
    </location>
</feature>
<dbReference type="SMART" id="SM00462">
    <property type="entry name" value="PTB"/>
    <property type="match status" value="1"/>
</dbReference>
<feature type="domain" description="Rab-GAP TBC" evidence="4">
    <location>
        <begin position="604"/>
        <end position="790"/>
    </location>
</feature>